<name>A0AB34IEW7_PRYPA</name>
<accession>A0AB34IEW7</accession>
<feature type="region of interest" description="Disordered" evidence="1">
    <location>
        <begin position="548"/>
        <end position="595"/>
    </location>
</feature>
<dbReference type="PANTHER" id="PTHR13228">
    <property type="entry name" value="CONSERVED OLIGOMERIC GOLGI COMPLEX COMPONENT 5"/>
    <property type="match status" value="1"/>
</dbReference>
<dbReference type="Proteomes" id="UP001515480">
    <property type="component" value="Unassembled WGS sequence"/>
</dbReference>
<keyword evidence="4" id="KW-1185">Reference proteome</keyword>
<sequence length="773" mass="80895">MPPLSIAAPAAALPSPPLPSTTAPSPPSSPPPAAPPPATPPSPLPAAPSPHAPLLSQSPPPPPAALPPLPPLPPPPRDPPAPREPPPAATLPPHPSLPPLSALLAGELDSRTYVRETLALRQSAAVLSALEAADAQLGAQLAEEMVERRDALLEGVHEAHALESKLLRHSERVEALSLAVRRARAQFCRPLERMRGAVERQTCYIDAMELLRHTQRSLHLLRRLRETGVAEEAPLTPPRGGARGARVDLPKAAALWCELEQLREEVDLRGVDVVDAEWAALGKAGEAIRASGEAALLRAVREQSQAQIGSALQIFFNLGTLPSATARAAALLADEYREAIVASLTLAPAAGADGGRAGQFTPGGVATPRPPHTPALTPHATPATGRASSSGGVQQVLASVDAVAQDLTLLILRLHSLHRVLSRKRDPISHTLFESLFEPEEGAALAANDSTSPLEPPLHPLVAATLALSPPPAAAAGEADEGRAAASQRCGGVSISCIWSPLLAAAREGFGEGMRSAGVRQALVHELPGVLHKLLAAQKHLFPPSTICPPAPPTLAPHRQPHPSPTLLPSPRHIPLLTRPSAPRGRHESRRGVASRSLSAAAQRLLGAASLLEWVEAIRAQFLSESAAKLLRGVDAQVEVMGQGGEAAGETSLLGRRIAQELRRGMGIEPLVVLLAQGAAKAISMFAIKADVAVRQDESADAAAVNERVLQTVAALCADVAAQFPTLPEQAAQQLQQGLEKLGHVCTSLANPGVALPDHMREQAFALLKRVLR</sequence>
<feature type="compositionally biased region" description="Pro residues" evidence="1">
    <location>
        <begin position="58"/>
        <end position="98"/>
    </location>
</feature>
<feature type="domain" description="Conserved oligomeric Golgi complex subunit 5 helical" evidence="2">
    <location>
        <begin position="268"/>
        <end position="531"/>
    </location>
</feature>
<feature type="region of interest" description="Disordered" evidence="1">
    <location>
        <begin position="1"/>
        <end position="100"/>
    </location>
</feature>
<feature type="compositionally biased region" description="Low complexity" evidence="1">
    <location>
        <begin position="374"/>
        <end position="384"/>
    </location>
</feature>
<feature type="region of interest" description="Disordered" evidence="1">
    <location>
        <begin position="353"/>
        <end position="389"/>
    </location>
</feature>
<evidence type="ECO:0000313" key="3">
    <source>
        <dbReference type="EMBL" id="KAL1496371.1"/>
    </source>
</evidence>
<dbReference type="GO" id="GO:0017119">
    <property type="term" value="C:Golgi transport complex"/>
    <property type="evidence" value="ECO:0007669"/>
    <property type="project" value="InterPro"/>
</dbReference>
<dbReference type="AlphaFoldDB" id="A0AB34IEW7"/>
<gene>
    <name evidence="3" type="ORF">AB1Y20_016327</name>
</gene>
<organism evidence="3 4">
    <name type="scientific">Prymnesium parvum</name>
    <name type="common">Toxic golden alga</name>
    <dbReference type="NCBI Taxonomy" id="97485"/>
    <lineage>
        <taxon>Eukaryota</taxon>
        <taxon>Haptista</taxon>
        <taxon>Haptophyta</taxon>
        <taxon>Prymnesiophyceae</taxon>
        <taxon>Prymnesiales</taxon>
        <taxon>Prymnesiaceae</taxon>
        <taxon>Prymnesium</taxon>
    </lineage>
</organism>
<reference evidence="3 4" key="1">
    <citation type="journal article" date="2024" name="Science">
        <title>Giant polyketide synthase enzymes in the biosynthesis of giant marine polyether toxins.</title>
        <authorList>
            <person name="Fallon T.R."/>
            <person name="Shende V.V."/>
            <person name="Wierzbicki I.H."/>
            <person name="Pendleton A.L."/>
            <person name="Watervoot N.F."/>
            <person name="Auber R.P."/>
            <person name="Gonzalez D.J."/>
            <person name="Wisecaver J.H."/>
            <person name="Moore B.S."/>
        </authorList>
    </citation>
    <scope>NUCLEOTIDE SEQUENCE [LARGE SCALE GENOMIC DNA]</scope>
    <source>
        <strain evidence="3 4">12B1</strain>
    </source>
</reference>
<evidence type="ECO:0000313" key="4">
    <source>
        <dbReference type="Proteomes" id="UP001515480"/>
    </source>
</evidence>
<comment type="caution">
    <text evidence="3">The sequence shown here is derived from an EMBL/GenBank/DDBJ whole genome shotgun (WGS) entry which is preliminary data.</text>
</comment>
<dbReference type="Pfam" id="PF20649">
    <property type="entry name" value="COG5_C"/>
    <property type="match status" value="1"/>
</dbReference>
<protein>
    <recommendedName>
        <fullName evidence="2">Conserved oligomeric Golgi complex subunit 5 helical domain-containing protein</fullName>
    </recommendedName>
</protein>
<dbReference type="EMBL" id="JBGBPQ010000029">
    <property type="protein sequence ID" value="KAL1496371.1"/>
    <property type="molecule type" value="Genomic_DNA"/>
</dbReference>
<proteinExistence type="predicted"/>
<feature type="compositionally biased region" description="Low complexity" evidence="1">
    <location>
        <begin position="1"/>
        <end position="13"/>
    </location>
</feature>
<dbReference type="GO" id="GO:0006891">
    <property type="term" value="P:intra-Golgi vesicle-mediated transport"/>
    <property type="evidence" value="ECO:0007669"/>
    <property type="project" value="InterPro"/>
</dbReference>
<evidence type="ECO:0000256" key="1">
    <source>
        <dbReference type="SAM" id="MobiDB-lite"/>
    </source>
</evidence>
<dbReference type="InterPro" id="IPR019465">
    <property type="entry name" value="Cog5"/>
</dbReference>
<feature type="compositionally biased region" description="Pro residues" evidence="1">
    <location>
        <begin position="14"/>
        <end position="51"/>
    </location>
</feature>
<evidence type="ECO:0000259" key="2">
    <source>
        <dbReference type="Pfam" id="PF20649"/>
    </source>
</evidence>
<dbReference type="PANTHER" id="PTHR13228:SF3">
    <property type="entry name" value="CONSERVED OLIGOMERIC GOLGI COMPLEX SUBUNIT 5"/>
    <property type="match status" value="1"/>
</dbReference>
<dbReference type="InterPro" id="IPR048485">
    <property type="entry name" value="COG5_helical"/>
</dbReference>